<dbReference type="PANTHER" id="PTHR11831:SF4">
    <property type="entry name" value="SMALL RIBOSOMAL SUBUNIT PROTEIN US4M"/>
    <property type="match status" value="1"/>
</dbReference>
<dbReference type="NCBIfam" id="NF003717">
    <property type="entry name" value="PRK05327.1"/>
    <property type="match status" value="1"/>
</dbReference>
<dbReference type="HAMAP" id="MF_01306_B">
    <property type="entry name" value="Ribosomal_uS4_B"/>
    <property type="match status" value="1"/>
</dbReference>
<dbReference type="Pfam" id="PF00163">
    <property type="entry name" value="Ribosomal_S4"/>
    <property type="match status" value="1"/>
</dbReference>
<evidence type="ECO:0000259" key="9">
    <source>
        <dbReference type="SMART" id="SM00363"/>
    </source>
</evidence>
<evidence type="ECO:0000256" key="6">
    <source>
        <dbReference type="ARBA" id="ARBA00035254"/>
    </source>
</evidence>
<keyword evidence="4 11" id="KW-0689">Ribosomal protein</keyword>
<dbReference type="PROSITE" id="PS50889">
    <property type="entry name" value="S4"/>
    <property type="match status" value="1"/>
</dbReference>
<evidence type="ECO:0000256" key="4">
    <source>
        <dbReference type="ARBA" id="ARBA00022980"/>
    </source>
</evidence>
<dbReference type="AlphaFoldDB" id="A0A955J1T3"/>
<accession>A0A955J1T3</accession>
<reference evidence="11" key="2">
    <citation type="journal article" date="2021" name="Microbiome">
        <title>Successional dynamics and alternative stable states in a saline activated sludge microbial community over 9 years.</title>
        <authorList>
            <person name="Wang Y."/>
            <person name="Ye J."/>
            <person name="Ju F."/>
            <person name="Liu L."/>
            <person name="Boyd J.A."/>
            <person name="Deng Y."/>
            <person name="Parks D.H."/>
            <person name="Jiang X."/>
            <person name="Yin X."/>
            <person name="Woodcroft B.J."/>
            <person name="Tyson G.W."/>
            <person name="Hugenholtz P."/>
            <person name="Polz M.F."/>
            <person name="Zhang T."/>
        </authorList>
    </citation>
    <scope>NUCLEOTIDE SEQUENCE</scope>
    <source>
        <strain evidence="11">HKST-UBA79</strain>
    </source>
</reference>
<evidence type="ECO:0000313" key="11">
    <source>
        <dbReference type="EMBL" id="MCA9308208.1"/>
    </source>
</evidence>
<dbReference type="GO" id="GO:0019843">
    <property type="term" value="F:rRNA binding"/>
    <property type="evidence" value="ECO:0007669"/>
    <property type="project" value="UniProtKB-KW"/>
</dbReference>
<dbReference type="PANTHER" id="PTHR11831">
    <property type="entry name" value="30S 40S RIBOSOMAL PROTEIN"/>
    <property type="match status" value="1"/>
</dbReference>
<dbReference type="InterPro" id="IPR002942">
    <property type="entry name" value="S4_RNA-bd"/>
</dbReference>
<feature type="non-terminal residue" evidence="11">
    <location>
        <position position="1"/>
    </location>
</feature>
<keyword evidence="3 7" id="KW-0694">RNA-binding</keyword>
<evidence type="ECO:0000256" key="5">
    <source>
        <dbReference type="ARBA" id="ARBA00023274"/>
    </source>
</evidence>
<evidence type="ECO:0000259" key="10">
    <source>
        <dbReference type="SMART" id="SM01390"/>
    </source>
</evidence>
<dbReference type="SMART" id="SM00363">
    <property type="entry name" value="S4"/>
    <property type="match status" value="1"/>
</dbReference>
<dbReference type="GO" id="GO:0042274">
    <property type="term" value="P:ribosomal small subunit biogenesis"/>
    <property type="evidence" value="ECO:0007669"/>
    <property type="project" value="TreeGrafter"/>
</dbReference>
<feature type="region of interest" description="Disordered" evidence="8">
    <location>
        <begin position="32"/>
        <end position="52"/>
    </location>
</feature>
<gene>
    <name evidence="11" type="primary">rpsD</name>
    <name evidence="11" type="ORF">KC980_01735</name>
</gene>
<dbReference type="InterPro" id="IPR005709">
    <property type="entry name" value="Ribosomal_uS4_bac-type"/>
</dbReference>
<evidence type="ECO:0000256" key="7">
    <source>
        <dbReference type="PROSITE-ProRule" id="PRU00182"/>
    </source>
</evidence>
<feature type="domain" description="Small ribosomal subunit protein uS4 N-terminal" evidence="10">
    <location>
        <begin position="1"/>
        <end position="94"/>
    </location>
</feature>
<evidence type="ECO:0000256" key="3">
    <source>
        <dbReference type="ARBA" id="ARBA00022884"/>
    </source>
</evidence>
<dbReference type="GO" id="GO:0006412">
    <property type="term" value="P:translation"/>
    <property type="evidence" value="ECO:0007669"/>
    <property type="project" value="InterPro"/>
</dbReference>
<evidence type="ECO:0000313" key="12">
    <source>
        <dbReference type="Proteomes" id="UP000740557"/>
    </source>
</evidence>
<dbReference type="Gene3D" id="1.10.1050.10">
    <property type="entry name" value="Ribosomal Protein S4 Delta 41, Chain A, domain 1"/>
    <property type="match status" value="1"/>
</dbReference>
<evidence type="ECO:0000256" key="2">
    <source>
        <dbReference type="ARBA" id="ARBA00022730"/>
    </source>
</evidence>
<dbReference type="Gene3D" id="3.10.290.10">
    <property type="entry name" value="RNA-binding S4 domain"/>
    <property type="match status" value="1"/>
</dbReference>
<dbReference type="Pfam" id="PF01479">
    <property type="entry name" value="S4"/>
    <property type="match status" value="1"/>
</dbReference>
<feature type="compositionally biased region" description="Polar residues" evidence="8">
    <location>
        <begin position="40"/>
        <end position="52"/>
    </location>
</feature>
<dbReference type="EMBL" id="JAGQNX010000048">
    <property type="protein sequence ID" value="MCA9308208.1"/>
    <property type="molecule type" value="Genomic_DNA"/>
</dbReference>
<dbReference type="InterPro" id="IPR001912">
    <property type="entry name" value="Ribosomal_uS4_N"/>
</dbReference>
<dbReference type="GO" id="GO:0003735">
    <property type="term" value="F:structural constituent of ribosome"/>
    <property type="evidence" value="ECO:0007669"/>
    <property type="project" value="InterPro"/>
</dbReference>
<dbReference type="GO" id="GO:0015935">
    <property type="term" value="C:small ribosomal subunit"/>
    <property type="evidence" value="ECO:0007669"/>
    <property type="project" value="InterPro"/>
</dbReference>
<reference evidence="11" key="1">
    <citation type="submission" date="2020-04" db="EMBL/GenBank/DDBJ databases">
        <authorList>
            <person name="Zhang T."/>
        </authorList>
    </citation>
    <scope>NUCLEOTIDE SEQUENCE</scope>
    <source>
        <strain evidence="11">HKST-UBA79</strain>
    </source>
</reference>
<dbReference type="CDD" id="cd00165">
    <property type="entry name" value="S4"/>
    <property type="match status" value="1"/>
</dbReference>
<dbReference type="InterPro" id="IPR022801">
    <property type="entry name" value="Ribosomal_uS4"/>
</dbReference>
<comment type="caution">
    <text evidence="11">The sequence shown here is derived from an EMBL/GenBank/DDBJ whole genome shotgun (WGS) entry which is preliminary data.</text>
</comment>
<sequence>YNGPKCRLCRREGEKLYLKGARCESEKCAMNRRPQAPGQHGNSRSKLTSFGQQLREKQKAKKIYGVLEKTFRIYVDKAMRSNDVTGQVLMQTLESRFDNMVYRSGFAVSRAQARQFIRSGLFTINGKVNTIPSTQLRVGDTLKPLDFNKIHLREGFSLPEWLLANVKDRYVQYERAPLLDELSDNVNVQLIVEYYSR</sequence>
<proteinExistence type="inferred from homology"/>
<organism evidence="11 12">
    <name type="scientific">candidate division WWE3 bacterium</name>
    <dbReference type="NCBI Taxonomy" id="2053526"/>
    <lineage>
        <taxon>Bacteria</taxon>
        <taxon>Katanobacteria</taxon>
    </lineage>
</organism>
<dbReference type="InterPro" id="IPR036986">
    <property type="entry name" value="S4_RNA-bd_sf"/>
</dbReference>
<dbReference type="SMART" id="SM01390">
    <property type="entry name" value="Ribosomal_S4"/>
    <property type="match status" value="1"/>
</dbReference>
<keyword evidence="5" id="KW-0687">Ribonucleoprotein</keyword>
<comment type="similarity">
    <text evidence="1">Belongs to the universal ribosomal protein uS4 family.</text>
</comment>
<protein>
    <recommendedName>
        <fullName evidence="6">Small ribosomal subunit protein uS4</fullName>
    </recommendedName>
</protein>
<keyword evidence="2" id="KW-0699">rRNA-binding</keyword>
<dbReference type="SUPFAM" id="SSF55174">
    <property type="entry name" value="Alpha-L RNA-binding motif"/>
    <property type="match status" value="1"/>
</dbReference>
<evidence type="ECO:0000256" key="8">
    <source>
        <dbReference type="SAM" id="MobiDB-lite"/>
    </source>
</evidence>
<evidence type="ECO:0000256" key="1">
    <source>
        <dbReference type="ARBA" id="ARBA00007465"/>
    </source>
</evidence>
<dbReference type="Proteomes" id="UP000740557">
    <property type="component" value="Unassembled WGS sequence"/>
</dbReference>
<feature type="domain" description="RNA-binding S4" evidence="9">
    <location>
        <begin position="95"/>
        <end position="159"/>
    </location>
</feature>
<name>A0A955J1T3_UNCKA</name>